<dbReference type="PROSITE" id="PS50113">
    <property type="entry name" value="PAC"/>
    <property type="match status" value="1"/>
</dbReference>
<dbReference type="CDD" id="cd00130">
    <property type="entry name" value="PAS"/>
    <property type="match status" value="1"/>
</dbReference>
<keyword evidence="5" id="KW-0418">Kinase</keyword>
<protein>
    <recommendedName>
        <fullName evidence="2">histidine kinase</fullName>
        <ecNumber evidence="2">2.7.13.3</ecNumber>
    </recommendedName>
</protein>
<organism evidence="9 10">
    <name type="scientific">Methanoculleus frigidifontis</name>
    <dbReference type="NCBI Taxonomy" id="2584085"/>
    <lineage>
        <taxon>Archaea</taxon>
        <taxon>Methanobacteriati</taxon>
        <taxon>Methanobacteriota</taxon>
        <taxon>Stenosarchaea group</taxon>
        <taxon>Methanomicrobia</taxon>
        <taxon>Methanomicrobiales</taxon>
        <taxon>Methanomicrobiaceae</taxon>
        <taxon>Methanoculleus</taxon>
    </lineage>
</organism>
<dbReference type="EC" id="2.7.13.3" evidence="2"/>
<comment type="caution">
    <text evidence="9">The sequence shown here is derived from an EMBL/GenBank/DDBJ whole genome shotgun (WGS) entry which is preliminary data.</text>
</comment>
<dbReference type="SMART" id="SM00388">
    <property type="entry name" value="HisKA"/>
    <property type="match status" value="1"/>
</dbReference>
<evidence type="ECO:0000256" key="4">
    <source>
        <dbReference type="ARBA" id="ARBA00022679"/>
    </source>
</evidence>
<dbReference type="SMART" id="SM00091">
    <property type="entry name" value="PAS"/>
    <property type="match status" value="2"/>
</dbReference>
<keyword evidence="6" id="KW-0175">Coiled coil</keyword>
<dbReference type="Gene3D" id="2.10.70.100">
    <property type="match status" value="1"/>
</dbReference>
<feature type="domain" description="PAS" evidence="7">
    <location>
        <begin position="196"/>
        <end position="268"/>
    </location>
</feature>
<evidence type="ECO:0000256" key="6">
    <source>
        <dbReference type="SAM" id="Coils"/>
    </source>
</evidence>
<dbReference type="InterPro" id="IPR013655">
    <property type="entry name" value="PAS_fold_3"/>
</dbReference>
<evidence type="ECO:0000256" key="1">
    <source>
        <dbReference type="ARBA" id="ARBA00000085"/>
    </source>
</evidence>
<dbReference type="RefSeq" id="WP_301663585.1">
    <property type="nucleotide sequence ID" value="NZ_VCYH01000003.1"/>
</dbReference>
<dbReference type="InterPro" id="IPR003661">
    <property type="entry name" value="HisK_dim/P_dom"/>
</dbReference>
<dbReference type="NCBIfam" id="TIGR00229">
    <property type="entry name" value="sensory_box"/>
    <property type="match status" value="2"/>
</dbReference>
<dbReference type="InterPro" id="IPR000700">
    <property type="entry name" value="PAS-assoc_C"/>
</dbReference>
<evidence type="ECO:0000259" key="8">
    <source>
        <dbReference type="PROSITE" id="PS50113"/>
    </source>
</evidence>
<dbReference type="InterPro" id="IPR001610">
    <property type="entry name" value="PAC"/>
</dbReference>
<evidence type="ECO:0000256" key="5">
    <source>
        <dbReference type="ARBA" id="ARBA00022777"/>
    </source>
</evidence>
<comment type="catalytic activity">
    <reaction evidence="1">
        <text>ATP + protein L-histidine = ADP + protein N-phospho-L-histidine.</text>
        <dbReference type="EC" id="2.7.13.3"/>
    </reaction>
</comment>
<dbReference type="PROSITE" id="PS50112">
    <property type="entry name" value="PAS"/>
    <property type="match status" value="1"/>
</dbReference>
<dbReference type="PANTHER" id="PTHR43304">
    <property type="entry name" value="PHYTOCHROME-LIKE PROTEIN CPH1"/>
    <property type="match status" value="1"/>
</dbReference>
<dbReference type="SUPFAM" id="SSF55785">
    <property type="entry name" value="PYP-like sensor domain (PAS domain)"/>
    <property type="match status" value="2"/>
</dbReference>
<dbReference type="Pfam" id="PF08447">
    <property type="entry name" value="PAS_3"/>
    <property type="match status" value="1"/>
</dbReference>
<dbReference type="InterPro" id="IPR052162">
    <property type="entry name" value="Sensor_kinase/Photoreceptor"/>
</dbReference>
<dbReference type="SMART" id="SM00086">
    <property type="entry name" value="PAC"/>
    <property type="match status" value="2"/>
</dbReference>
<dbReference type="Gene3D" id="3.30.450.20">
    <property type="entry name" value="PAS domain"/>
    <property type="match status" value="2"/>
</dbReference>
<dbReference type="Proteomes" id="UP001168338">
    <property type="component" value="Unassembled WGS sequence"/>
</dbReference>
<proteinExistence type="predicted"/>
<evidence type="ECO:0000313" key="10">
    <source>
        <dbReference type="Proteomes" id="UP001168338"/>
    </source>
</evidence>
<dbReference type="EMBL" id="VCYH01000003">
    <property type="protein sequence ID" value="MDN7024482.1"/>
    <property type="molecule type" value="Genomic_DNA"/>
</dbReference>
<evidence type="ECO:0000313" key="9">
    <source>
        <dbReference type="EMBL" id="MDN7024482.1"/>
    </source>
</evidence>
<reference evidence="9" key="1">
    <citation type="submission" date="2019-05" db="EMBL/GenBank/DDBJ databases">
        <title>Methanoculleus sp. FWC-SCC1, a methanogenic archaeon isolated from deep marine cold seep.</title>
        <authorList>
            <person name="Chen Y.-W."/>
            <person name="Chen S.-C."/>
            <person name="Teng N.-H."/>
            <person name="Lai M.-C."/>
        </authorList>
    </citation>
    <scope>NUCLEOTIDE SEQUENCE</scope>
    <source>
        <strain evidence="9">FWC-SCC1</strain>
    </source>
</reference>
<keyword evidence="10" id="KW-1185">Reference proteome</keyword>
<dbReference type="PANTHER" id="PTHR43304:SF1">
    <property type="entry name" value="PAC DOMAIN-CONTAINING PROTEIN"/>
    <property type="match status" value="1"/>
</dbReference>
<dbReference type="InterPro" id="IPR035965">
    <property type="entry name" value="PAS-like_dom_sf"/>
</dbReference>
<accession>A0ABT8M974</accession>
<keyword evidence="3" id="KW-0597">Phosphoprotein</keyword>
<name>A0ABT8M974_9EURY</name>
<evidence type="ECO:0000256" key="3">
    <source>
        <dbReference type="ARBA" id="ARBA00022553"/>
    </source>
</evidence>
<dbReference type="InterPro" id="IPR000014">
    <property type="entry name" value="PAS"/>
</dbReference>
<evidence type="ECO:0000259" key="7">
    <source>
        <dbReference type="PROSITE" id="PS50112"/>
    </source>
</evidence>
<feature type="coiled-coil region" evidence="6">
    <location>
        <begin position="32"/>
        <end position="59"/>
    </location>
</feature>
<keyword evidence="4" id="KW-0808">Transferase</keyword>
<evidence type="ECO:0000256" key="2">
    <source>
        <dbReference type="ARBA" id="ARBA00012438"/>
    </source>
</evidence>
<sequence length="399" mass="45522">MTRTADIHTSMQVNDTLQTLRERAGPAERRLLAMLAAHIGTLEDRVRRTEQECERLLDENVTDHAMLRAVIERMPAGVVVVESPSGRTVLDNEQVNRILRDPYLSTNDVRERLGRIRLHPDGRPYRPEECPLSRSIATGERVTDEEIAFVRPDGSTGCMAVSSAPVTAPGDAARYGVAVIRDITEQKQVEEELRTSRDRVALALDALQAGVSYWDFENDRAEWNPRQYELLGYAPGSVEPGMPALVDRLHPGDRDRVLAELERSSRERKDFVMEYRVCLPGGEERWVRSVRRFAYNAAGRAISSHGIMYEITDRKHHDAIRQKAYDQIEQNMEQFAILGDHIRHPLQVILARADLMDDAEAAASIRQQVRRINTIVRQLDRGWVESRAIREFLRKNEMA</sequence>
<gene>
    <name evidence="9" type="ORF">FGU65_06195</name>
</gene>
<feature type="domain" description="PAC" evidence="8">
    <location>
        <begin position="143"/>
        <end position="195"/>
    </location>
</feature>